<feature type="region of interest" description="Disordered" evidence="1">
    <location>
        <begin position="188"/>
        <end position="259"/>
    </location>
</feature>
<dbReference type="EMBL" id="CP134189">
    <property type="protein sequence ID" value="WPB05513.1"/>
    <property type="molecule type" value="Genomic_DNA"/>
</dbReference>
<dbReference type="Proteomes" id="UP000230605">
    <property type="component" value="Chromosome 6"/>
</dbReference>
<reference evidence="2 4" key="1">
    <citation type="submission" date="2015-10" db="EMBL/GenBank/DDBJ databases">
        <title>The cercosporin biosynthetic gene cluster was horizontally transferred to several fungal lineages and shown to be expanded in Cercospora beticola based on microsynteny with recipient genomes.</title>
        <authorList>
            <person name="De Jonge R."/>
            <person name="Ebert M.K."/>
            <person name="Suttle J.C."/>
            <person name="Jurick Ii W.M."/>
            <person name="Secor G.A."/>
            <person name="Thomma B.P."/>
            <person name="Van De Peer Y."/>
            <person name="Bolton M.D."/>
        </authorList>
    </citation>
    <scope>NUCLEOTIDE SEQUENCE [LARGE SCALE GENOMIC DNA]</scope>
    <source>
        <strain evidence="2 4">09-40</strain>
    </source>
</reference>
<evidence type="ECO:0000313" key="5">
    <source>
        <dbReference type="Proteomes" id="UP001302367"/>
    </source>
</evidence>
<dbReference type="AlphaFoldDB" id="A0A2G5HQX0"/>
<feature type="compositionally biased region" description="Basic residues" evidence="1">
    <location>
        <begin position="215"/>
        <end position="225"/>
    </location>
</feature>
<protein>
    <submittedName>
        <fullName evidence="2">Uncharacterized protein</fullName>
    </submittedName>
</protein>
<dbReference type="OrthoDB" id="10263401at2759"/>
<feature type="compositionally biased region" description="Basic residues" evidence="1">
    <location>
        <begin position="249"/>
        <end position="259"/>
    </location>
</feature>
<accession>A0A2G5HQX0</accession>
<evidence type="ECO:0000313" key="2">
    <source>
        <dbReference type="EMBL" id="PIA94946.1"/>
    </source>
</evidence>
<sequence>MPLELPVLTVANATLWRKWLLKQHPTSPGVWLTLAKKGTTTPTTLTYQQALEEALCFGFIDGQARKKEEATFSQRFTPRTPKSTWSQRNVNLISRLEEENRMHASGREAVEAAKRDGRWEAAYAGSKSAEAPEDFLNEVAKIPKAQKTWESLNRQNRYVIYMRLAALKTEKGREKRIAAFVEMLGKGETPVPQKRGLEDVQVEDDMGGEEEAGKPKKKARTGKAKKSVENDGNDDVAVAQPVEMTRSTRSGRKAPGKYE</sequence>
<proteinExistence type="predicted"/>
<dbReference type="Proteomes" id="UP001302367">
    <property type="component" value="Chromosome 6"/>
</dbReference>
<name>A0A2G5HQX0_CERBT</name>
<reference evidence="3 5" key="2">
    <citation type="submission" date="2023-09" db="EMBL/GenBank/DDBJ databases">
        <title>Complete-Gapless Cercospora beticola genome.</title>
        <authorList>
            <person name="Wyatt N.A."/>
            <person name="Spanner R.E."/>
            <person name="Bolton M.D."/>
        </authorList>
    </citation>
    <scope>NUCLEOTIDE SEQUENCE [LARGE SCALE GENOMIC DNA]</scope>
    <source>
        <strain evidence="3">Cb09-40</strain>
    </source>
</reference>
<evidence type="ECO:0000313" key="4">
    <source>
        <dbReference type="Proteomes" id="UP000230605"/>
    </source>
</evidence>
<keyword evidence="5" id="KW-1185">Reference proteome</keyword>
<dbReference type="EMBL" id="LKMD01000104">
    <property type="protein sequence ID" value="PIA94946.1"/>
    <property type="molecule type" value="Genomic_DNA"/>
</dbReference>
<evidence type="ECO:0000313" key="3">
    <source>
        <dbReference type="EMBL" id="WPB05513.1"/>
    </source>
</evidence>
<evidence type="ECO:0000256" key="1">
    <source>
        <dbReference type="SAM" id="MobiDB-lite"/>
    </source>
</evidence>
<feature type="compositionally biased region" description="Acidic residues" evidence="1">
    <location>
        <begin position="200"/>
        <end position="210"/>
    </location>
</feature>
<dbReference type="Pfam" id="PF13376">
    <property type="entry name" value="OmdA"/>
    <property type="match status" value="1"/>
</dbReference>
<gene>
    <name evidence="2" type="ORF">CB0940_08918</name>
    <name evidence="3" type="ORF">RHO25_010166</name>
</gene>
<organism evidence="2 4">
    <name type="scientific">Cercospora beticola</name>
    <name type="common">Sugarbeet leaf spot fungus</name>
    <dbReference type="NCBI Taxonomy" id="122368"/>
    <lineage>
        <taxon>Eukaryota</taxon>
        <taxon>Fungi</taxon>
        <taxon>Dikarya</taxon>
        <taxon>Ascomycota</taxon>
        <taxon>Pezizomycotina</taxon>
        <taxon>Dothideomycetes</taxon>
        <taxon>Dothideomycetidae</taxon>
        <taxon>Mycosphaerellales</taxon>
        <taxon>Mycosphaerellaceae</taxon>
        <taxon>Cercospora</taxon>
    </lineage>
</organism>